<dbReference type="EMBL" id="CP070619">
    <property type="protein sequence ID" value="QSE94955.1"/>
    <property type="molecule type" value="Genomic_DNA"/>
</dbReference>
<dbReference type="InterPro" id="IPR011990">
    <property type="entry name" value="TPR-like_helical_dom_sf"/>
</dbReference>
<dbReference type="Gene3D" id="1.25.40.10">
    <property type="entry name" value="Tetratricopeptide repeat domain"/>
    <property type="match status" value="1"/>
</dbReference>
<feature type="domain" description="HTH luxR-type" evidence="1">
    <location>
        <begin position="689"/>
        <end position="754"/>
    </location>
</feature>
<evidence type="ECO:0000259" key="1">
    <source>
        <dbReference type="PROSITE" id="PS50043"/>
    </source>
</evidence>
<dbReference type="Gene3D" id="3.40.50.300">
    <property type="entry name" value="P-loop containing nucleotide triphosphate hydrolases"/>
    <property type="match status" value="1"/>
</dbReference>
<dbReference type="PRINTS" id="PR00364">
    <property type="entry name" value="DISEASERSIST"/>
</dbReference>
<reference evidence="2 3" key="1">
    <citation type="journal article" date="2021" name="Microbiol. Resour. Announc.">
        <title>Complete Genome Sequences of Two Rhodococcus sp. Strains with Large and Linear Chromosomes, Isolated from Apple Rhizosphere.</title>
        <authorList>
            <person name="Benning S."/>
            <person name="Brugnone N."/>
            <person name="Siani R."/>
            <person name="Kublik S."/>
            <person name="Schloter M."/>
            <person name="Rad V."/>
        </authorList>
    </citation>
    <scope>NUCLEOTIDE SEQUENCE [LARGE SCALE GENOMIC DNA]</scope>
    <source>
        <strain evidence="2 3">R79</strain>
    </source>
</reference>
<dbReference type="RefSeq" id="WP_206011223.1">
    <property type="nucleotide sequence ID" value="NZ_CP070619.1"/>
</dbReference>
<keyword evidence="3" id="KW-1185">Reference proteome</keyword>
<dbReference type="PROSITE" id="PS00622">
    <property type="entry name" value="HTH_LUXR_1"/>
    <property type="match status" value="1"/>
</dbReference>
<dbReference type="InterPro" id="IPR000792">
    <property type="entry name" value="Tscrpt_reg_LuxR_C"/>
</dbReference>
<dbReference type="InterPro" id="IPR036388">
    <property type="entry name" value="WH-like_DNA-bd_sf"/>
</dbReference>
<evidence type="ECO:0000313" key="3">
    <source>
        <dbReference type="Proteomes" id="UP000662986"/>
    </source>
</evidence>
<dbReference type="PRINTS" id="PR00038">
    <property type="entry name" value="HTHLUXR"/>
</dbReference>
<dbReference type="CDD" id="cd06170">
    <property type="entry name" value="LuxR_C_like"/>
    <property type="match status" value="1"/>
</dbReference>
<organism evidence="2 3">
    <name type="scientific">Rhodococcus pseudokoreensis</name>
    <dbReference type="NCBI Taxonomy" id="2811421"/>
    <lineage>
        <taxon>Bacteria</taxon>
        <taxon>Bacillati</taxon>
        <taxon>Actinomycetota</taxon>
        <taxon>Actinomycetes</taxon>
        <taxon>Mycobacteriales</taxon>
        <taxon>Nocardiaceae</taxon>
        <taxon>Rhodococcus</taxon>
    </lineage>
</organism>
<gene>
    <name evidence="2" type="ORF">JWS13_43310</name>
</gene>
<proteinExistence type="predicted"/>
<dbReference type="Proteomes" id="UP000662986">
    <property type="component" value="Chromosome"/>
</dbReference>
<dbReference type="InterPro" id="IPR058852">
    <property type="entry name" value="HTH_77"/>
</dbReference>
<dbReference type="InterPro" id="IPR049945">
    <property type="entry name" value="AAA_22"/>
</dbReference>
<dbReference type="Gene3D" id="1.10.10.10">
    <property type="entry name" value="Winged helix-like DNA-binding domain superfamily/Winged helix DNA-binding domain"/>
    <property type="match status" value="1"/>
</dbReference>
<dbReference type="SMART" id="SM00421">
    <property type="entry name" value="HTH_LUXR"/>
    <property type="match status" value="1"/>
</dbReference>
<protein>
    <submittedName>
        <fullName evidence="2">AAA family ATPase</fullName>
    </submittedName>
</protein>
<dbReference type="Pfam" id="PF13401">
    <property type="entry name" value="AAA_22"/>
    <property type="match status" value="1"/>
</dbReference>
<evidence type="ECO:0000313" key="2">
    <source>
        <dbReference type="EMBL" id="QSE94955.1"/>
    </source>
</evidence>
<dbReference type="SUPFAM" id="SSF52540">
    <property type="entry name" value="P-loop containing nucleoside triphosphate hydrolases"/>
    <property type="match status" value="1"/>
</dbReference>
<dbReference type="SUPFAM" id="SSF46894">
    <property type="entry name" value="C-terminal effector domain of the bipartite response regulators"/>
    <property type="match status" value="1"/>
</dbReference>
<name>A0A974WDG8_9NOCA</name>
<dbReference type="Pfam" id="PF00196">
    <property type="entry name" value="GerE"/>
    <property type="match status" value="1"/>
</dbReference>
<dbReference type="PROSITE" id="PS50043">
    <property type="entry name" value="HTH_LUXR_2"/>
    <property type="match status" value="1"/>
</dbReference>
<dbReference type="PANTHER" id="PTHR47691">
    <property type="entry name" value="REGULATOR-RELATED"/>
    <property type="match status" value="1"/>
</dbReference>
<dbReference type="PANTHER" id="PTHR47691:SF3">
    <property type="entry name" value="HTH-TYPE TRANSCRIPTIONAL REGULATOR RV0890C-RELATED"/>
    <property type="match status" value="1"/>
</dbReference>
<accession>A0A974WDG8</accession>
<dbReference type="Pfam" id="PF25872">
    <property type="entry name" value="HTH_77"/>
    <property type="match status" value="1"/>
</dbReference>
<dbReference type="InterPro" id="IPR016032">
    <property type="entry name" value="Sig_transdc_resp-reg_C-effctor"/>
</dbReference>
<reference evidence="2 3" key="2">
    <citation type="journal article" date="2022" name="Arch. Microbiol.">
        <title>Rhodococcus pseudokoreensis sp. nov. isolated from the rhizosphere of young M26 apple rootstocks.</title>
        <authorList>
            <person name="Kampfer P."/>
            <person name="Glaeser S.P."/>
            <person name="Blom J."/>
            <person name="Wolf J."/>
            <person name="Benning S."/>
            <person name="Schloter M."/>
            <person name="Neumann-Schaal M."/>
        </authorList>
    </citation>
    <scope>NUCLEOTIDE SEQUENCE [LARGE SCALE GENOMIC DNA]</scope>
    <source>
        <strain evidence="2 3">R79</strain>
    </source>
</reference>
<dbReference type="InterPro" id="IPR027417">
    <property type="entry name" value="P-loop_NTPase"/>
</dbReference>
<sequence length="755" mass="83024">MTTFVGRREELSHTRQLLAENRLVTLTGLGGVGKTRLALRTATQVQRSFRDGVRIVELAALREPRLLAQTVVDSLRLTEVSARDSVEAIEDYLRSRHVLLVLDNCEQLLAETARLGVRLLQSAPHLRIIATSRQALGVPGERVLSVSPLPVPAPDEPVAAGSDQRYAALVLFADRAATAVPGFEVSPTNLPEVARICQQLEGIPLAIELAAVRLKVLSVSDLADRLDRRLQLLTEGSRITPARHQTLRATIDWSFDLCSPSEQLLWTRVAVFAGSFDLAAATAVCSGDGLDQNSILNGLSGLIDQSIIAREDRDGHVRFRLLETLREYGQDKLRDSHAVPTLRDRHLSWFAALMDSAVEDWFGPTEEDVFARLRQEQPNLRAAFEYCLTESGKLSSGLRIAGPAWFLWAFSLAEGRHWLDRLLAVESGPSQEHAWALATRGFVTALQGDHAVAAVSLEDCLVEATDLGDELTVAYGRHIRGMPAYLAGDGEFGVQAMTEALARYTGLGAPAGLVSNLRIGLGLAYIFLEQPEVALEHFESSRTLSESHGERWMLSYAIYGRAFVDFAQGHLEPAERGVRDALRLYQVFPDSLGRAMALDLYAWVCADNHEPERAAFFLGCAQRLWSSLGQQLFGSRSWQVHRERCEESARRDAGNRLFDSSFERGAGLPPEEVLAYALEGRSVPAPVAPSSQRDILTPRETEVAGLVSEGLSNREIAERLVISPRTVATHVENVLVKLGFTSRTSIAAWITARKA</sequence>
<dbReference type="SUPFAM" id="SSF48452">
    <property type="entry name" value="TPR-like"/>
    <property type="match status" value="1"/>
</dbReference>